<dbReference type="AlphaFoldDB" id="A0A4Y2N2T8"/>
<name>A0A4Y2N2T8_ARAVE</name>
<keyword evidence="2" id="KW-1185">Reference proteome</keyword>
<evidence type="ECO:0000313" key="1">
    <source>
        <dbReference type="EMBL" id="GBN33665.1"/>
    </source>
</evidence>
<organism evidence="1 2">
    <name type="scientific">Araneus ventricosus</name>
    <name type="common">Orbweaver spider</name>
    <name type="synonym">Epeira ventricosa</name>
    <dbReference type="NCBI Taxonomy" id="182803"/>
    <lineage>
        <taxon>Eukaryota</taxon>
        <taxon>Metazoa</taxon>
        <taxon>Ecdysozoa</taxon>
        <taxon>Arthropoda</taxon>
        <taxon>Chelicerata</taxon>
        <taxon>Arachnida</taxon>
        <taxon>Araneae</taxon>
        <taxon>Araneomorphae</taxon>
        <taxon>Entelegynae</taxon>
        <taxon>Araneoidea</taxon>
        <taxon>Araneidae</taxon>
        <taxon>Araneus</taxon>
    </lineage>
</organism>
<proteinExistence type="predicted"/>
<sequence length="189" mass="21173">MYTTGGSCLDVPSDDIPLVAHISNILSGGVYRRWLTRGCPSLRACATAARLTLEFLTRRRESPVFLHGSVHHGRVPPLNFLAGRRESPVIHAWMHRYITWACATADFLTGDVVTGGSRMNRYITGRVPAPEFPNGETQVTGISRMDRYITGRVPPLNFPGGHFVVPVIHAWMHRYIMGRVPPLEFPWRA</sequence>
<reference evidence="1 2" key="1">
    <citation type="journal article" date="2019" name="Sci. Rep.">
        <title>Orb-weaving spider Araneus ventricosus genome elucidates the spidroin gene catalogue.</title>
        <authorList>
            <person name="Kono N."/>
            <person name="Nakamura H."/>
            <person name="Ohtoshi R."/>
            <person name="Moran D.A.P."/>
            <person name="Shinohara A."/>
            <person name="Yoshida Y."/>
            <person name="Fujiwara M."/>
            <person name="Mori M."/>
            <person name="Tomita M."/>
            <person name="Arakawa K."/>
        </authorList>
    </citation>
    <scope>NUCLEOTIDE SEQUENCE [LARGE SCALE GENOMIC DNA]</scope>
</reference>
<evidence type="ECO:0000313" key="2">
    <source>
        <dbReference type="Proteomes" id="UP000499080"/>
    </source>
</evidence>
<protein>
    <submittedName>
        <fullName evidence="1">Uncharacterized protein</fullName>
    </submittedName>
</protein>
<gene>
    <name evidence="1" type="ORF">AVEN_274771_1</name>
</gene>
<dbReference type="Proteomes" id="UP000499080">
    <property type="component" value="Unassembled WGS sequence"/>
</dbReference>
<dbReference type="EMBL" id="BGPR01008412">
    <property type="protein sequence ID" value="GBN33665.1"/>
    <property type="molecule type" value="Genomic_DNA"/>
</dbReference>
<comment type="caution">
    <text evidence="1">The sequence shown here is derived from an EMBL/GenBank/DDBJ whole genome shotgun (WGS) entry which is preliminary data.</text>
</comment>
<accession>A0A4Y2N2T8</accession>